<proteinExistence type="predicted"/>
<dbReference type="PANTHER" id="PTHR10937:SF8">
    <property type="entry name" value="AMINOTRANSFERASE-RELATED"/>
    <property type="match status" value="1"/>
</dbReference>
<dbReference type="GO" id="GO:1901135">
    <property type="term" value="P:carbohydrate derivative metabolic process"/>
    <property type="evidence" value="ECO:0007669"/>
    <property type="project" value="InterPro"/>
</dbReference>
<evidence type="ECO:0000256" key="1">
    <source>
        <dbReference type="ARBA" id="ARBA00022737"/>
    </source>
</evidence>
<reference evidence="3 4" key="1">
    <citation type="submission" date="2019-11" db="EMBL/GenBank/DDBJ databases">
        <authorList>
            <person name="Jiang L.-Q."/>
        </authorList>
    </citation>
    <scope>NUCLEOTIDE SEQUENCE [LARGE SCALE GENOMIC DNA]</scope>
    <source>
        <strain evidence="3 4">YIM 132087</strain>
    </source>
</reference>
<feature type="domain" description="SIS" evidence="2">
    <location>
        <begin position="223"/>
        <end position="365"/>
    </location>
</feature>
<dbReference type="Proteomes" id="UP000460221">
    <property type="component" value="Unassembled WGS sequence"/>
</dbReference>
<dbReference type="PANTHER" id="PTHR10937">
    <property type="entry name" value="GLUCOSAMINE--FRUCTOSE-6-PHOSPHATE AMINOTRANSFERASE, ISOMERIZING"/>
    <property type="match status" value="1"/>
</dbReference>
<dbReference type="Gene3D" id="3.40.50.10490">
    <property type="entry name" value="Glucose-6-phosphate isomerase like protein, domain 1"/>
    <property type="match status" value="2"/>
</dbReference>
<dbReference type="Pfam" id="PF01380">
    <property type="entry name" value="SIS"/>
    <property type="match status" value="2"/>
</dbReference>
<evidence type="ECO:0000313" key="3">
    <source>
        <dbReference type="EMBL" id="MTD13185.1"/>
    </source>
</evidence>
<dbReference type="CDD" id="cd05009">
    <property type="entry name" value="SIS_GlmS_GlmD_2"/>
    <property type="match status" value="1"/>
</dbReference>
<gene>
    <name evidence="3" type="ORF">GIS00_04390</name>
</gene>
<dbReference type="InterPro" id="IPR046348">
    <property type="entry name" value="SIS_dom_sf"/>
</dbReference>
<dbReference type="InterPro" id="IPR035466">
    <property type="entry name" value="GlmS/AgaS_SIS"/>
</dbReference>
<accession>A0A7K1FGD3</accession>
<dbReference type="GO" id="GO:0097367">
    <property type="term" value="F:carbohydrate derivative binding"/>
    <property type="evidence" value="ECO:0007669"/>
    <property type="project" value="InterPro"/>
</dbReference>
<dbReference type="SUPFAM" id="SSF53697">
    <property type="entry name" value="SIS domain"/>
    <property type="match status" value="1"/>
</dbReference>
<keyword evidence="4" id="KW-1185">Reference proteome</keyword>
<protein>
    <submittedName>
        <fullName evidence="3">SIS domain-containing protein</fullName>
    </submittedName>
</protein>
<evidence type="ECO:0000259" key="2">
    <source>
        <dbReference type="PROSITE" id="PS51464"/>
    </source>
</evidence>
<dbReference type="PROSITE" id="PS51464">
    <property type="entry name" value="SIS"/>
    <property type="match status" value="2"/>
</dbReference>
<evidence type="ECO:0000313" key="4">
    <source>
        <dbReference type="Proteomes" id="UP000460221"/>
    </source>
</evidence>
<keyword evidence="1" id="KW-0677">Repeat</keyword>
<feature type="domain" description="SIS" evidence="2">
    <location>
        <begin position="49"/>
        <end position="192"/>
    </location>
</feature>
<dbReference type="EMBL" id="WLYK01000001">
    <property type="protein sequence ID" value="MTD13185.1"/>
    <property type="molecule type" value="Genomic_DNA"/>
</dbReference>
<name>A0A7K1FGD3_9ACTN</name>
<dbReference type="InterPro" id="IPR001347">
    <property type="entry name" value="SIS_dom"/>
</dbReference>
<dbReference type="CDD" id="cd05008">
    <property type="entry name" value="SIS_GlmS_GlmD_1"/>
    <property type="match status" value="1"/>
</dbReference>
<dbReference type="AlphaFoldDB" id="A0A7K1FGD3"/>
<organism evidence="3 4">
    <name type="scientific">Nakamurella alba</name>
    <dbReference type="NCBI Taxonomy" id="2665158"/>
    <lineage>
        <taxon>Bacteria</taxon>
        <taxon>Bacillati</taxon>
        <taxon>Actinomycetota</taxon>
        <taxon>Actinomycetes</taxon>
        <taxon>Nakamurellales</taxon>
        <taxon>Nakamurellaceae</taxon>
        <taxon>Nakamurella</taxon>
    </lineage>
</organism>
<dbReference type="InterPro" id="IPR035490">
    <property type="entry name" value="GlmS/FrlB_SIS"/>
</dbReference>
<sequence>MCATTSRREAVMSSVIDAGPGRWVAAEMAEQPAVLAGIAGRRDVEIERIRAALPRDREELGGISLIARGSSDNVAVHARYLLELATGLPVSLVAPSLVTRYHRELRARNHLAVALSQSGRTPEIVTVAEHLASRGATVVAVTNHDDSPLAAASAVTLSVGTGSEIAVPATKTVTGQLALVTLLAEAVAPDGADMDRWTGGATAWNRLAEVVAGVLDDTAAVEDAAALARDHKVGIHLARGLTYAAALEGALKSKETTRRVHEGYSSADFLHGPLTVASPEVLVVAYGADGPVLGDVLDTASAASDLGSPVIAIGAPELLSGLPSAVGLPVAGGLGEALAVVPLVVRGQQLAVSTTLELGMDPDRPVGLNKVTATH</sequence>
<comment type="caution">
    <text evidence="3">The sequence shown here is derived from an EMBL/GenBank/DDBJ whole genome shotgun (WGS) entry which is preliminary data.</text>
</comment>